<keyword evidence="1" id="KW-0812">Transmembrane</keyword>
<dbReference type="OrthoDB" id="10660710at2759"/>
<evidence type="ECO:0000313" key="2">
    <source>
        <dbReference type="EMBL" id="THU83656.1"/>
    </source>
</evidence>
<gene>
    <name evidence="2" type="ORF">K435DRAFT_807353</name>
</gene>
<evidence type="ECO:0000256" key="1">
    <source>
        <dbReference type="SAM" id="Phobius"/>
    </source>
</evidence>
<reference evidence="2 3" key="1">
    <citation type="journal article" date="2019" name="Nat. Ecol. Evol.">
        <title>Megaphylogeny resolves global patterns of mushroom evolution.</title>
        <authorList>
            <person name="Varga T."/>
            <person name="Krizsan K."/>
            <person name="Foldi C."/>
            <person name="Dima B."/>
            <person name="Sanchez-Garcia M."/>
            <person name="Sanchez-Ramirez S."/>
            <person name="Szollosi G.J."/>
            <person name="Szarkandi J.G."/>
            <person name="Papp V."/>
            <person name="Albert L."/>
            <person name="Andreopoulos W."/>
            <person name="Angelini C."/>
            <person name="Antonin V."/>
            <person name="Barry K.W."/>
            <person name="Bougher N.L."/>
            <person name="Buchanan P."/>
            <person name="Buyck B."/>
            <person name="Bense V."/>
            <person name="Catcheside P."/>
            <person name="Chovatia M."/>
            <person name="Cooper J."/>
            <person name="Damon W."/>
            <person name="Desjardin D."/>
            <person name="Finy P."/>
            <person name="Geml J."/>
            <person name="Haridas S."/>
            <person name="Hughes K."/>
            <person name="Justo A."/>
            <person name="Karasinski D."/>
            <person name="Kautmanova I."/>
            <person name="Kiss B."/>
            <person name="Kocsube S."/>
            <person name="Kotiranta H."/>
            <person name="LaButti K.M."/>
            <person name="Lechner B.E."/>
            <person name="Liimatainen K."/>
            <person name="Lipzen A."/>
            <person name="Lukacs Z."/>
            <person name="Mihaltcheva S."/>
            <person name="Morgado L.N."/>
            <person name="Niskanen T."/>
            <person name="Noordeloos M.E."/>
            <person name="Ohm R.A."/>
            <person name="Ortiz-Santana B."/>
            <person name="Ovrebo C."/>
            <person name="Racz N."/>
            <person name="Riley R."/>
            <person name="Savchenko A."/>
            <person name="Shiryaev A."/>
            <person name="Soop K."/>
            <person name="Spirin V."/>
            <person name="Szebenyi C."/>
            <person name="Tomsovsky M."/>
            <person name="Tulloss R.E."/>
            <person name="Uehling J."/>
            <person name="Grigoriev I.V."/>
            <person name="Vagvolgyi C."/>
            <person name="Papp T."/>
            <person name="Martin F.M."/>
            <person name="Miettinen O."/>
            <person name="Hibbett D.S."/>
            <person name="Nagy L.G."/>
        </authorList>
    </citation>
    <scope>NUCLEOTIDE SEQUENCE [LARGE SCALE GENOMIC DNA]</scope>
    <source>
        <strain evidence="2 3">CBS 962.96</strain>
    </source>
</reference>
<name>A0A4S8L500_DENBC</name>
<accession>A0A4S8L500</accession>
<evidence type="ECO:0000313" key="3">
    <source>
        <dbReference type="Proteomes" id="UP000297245"/>
    </source>
</evidence>
<keyword evidence="1" id="KW-1133">Transmembrane helix</keyword>
<organism evidence="2 3">
    <name type="scientific">Dendrothele bispora (strain CBS 962.96)</name>
    <dbReference type="NCBI Taxonomy" id="1314807"/>
    <lineage>
        <taxon>Eukaryota</taxon>
        <taxon>Fungi</taxon>
        <taxon>Dikarya</taxon>
        <taxon>Basidiomycota</taxon>
        <taxon>Agaricomycotina</taxon>
        <taxon>Agaricomycetes</taxon>
        <taxon>Agaricomycetidae</taxon>
        <taxon>Agaricales</taxon>
        <taxon>Agaricales incertae sedis</taxon>
        <taxon>Dendrothele</taxon>
    </lineage>
</organism>
<proteinExistence type="predicted"/>
<keyword evidence="3" id="KW-1185">Reference proteome</keyword>
<dbReference type="AlphaFoldDB" id="A0A4S8L500"/>
<dbReference type="EMBL" id="ML179649">
    <property type="protein sequence ID" value="THU83656.1"/>
    <property type="molecule type" value="Genomic_DNA"/>
</dbReference>
<feature type="transmembrane region" description="Helical" evidence="1">
    <location>
        <begin position="12"/>
        <end position="35"/>
    </location>
</feature>
<keyword evidence="1" id="KW-0472">Membrane</keyword>
<dbReference type="Proteomes" id="UP000297245">
    <property type="component" value="Unassembled WGS sequence"/>
</dbReference>
<sequence length="105" mass="11579">MSPLSFFHCPVIMVAVAQVGVFWGAFFSPADYLLLTSFSVEYPGSSLLGHHDYWFWVTGLSQDCPRTIPGLSQDCLQTVPGLSQDCLRTVPRLPQDYAKTTPGLP</sequence>
<protein>
    <submittedName>
        <fullName evidence="2">Uncharacterized protein</fullName>
    </submittedName>
</protein>